<protein>
    <submittedName>
        <fullName evidence="7">Type 4 pilin</fullName>
    </submittedName>
</protein>
<evidence type="ECO:0000256" key="2">
    <source>
        <dbReference type="ARBA" id="ARBA00022481"/>
    </source>
</evidence>
<dbReference type="AlphaFoldDB" id="K9VWW7"/>
<dbReference type="InterPro" id="IPR012902">
    <property type="entry name" value="N_methyl_site"/>
</dbReference>
<organism evidence="7 8">
    <name type="scientific">Crinalium epipsammum PCC 9333</name>
    <dbReference type="NCBI Taxonomy" id="1173022"/>
    <lineage>
        <taxon>Bacteria</taxon>
        <taxon>Bacillati</taxon>
        <taxon>Cyanobacteriota</taxon>
        <taxon>Cyanophyceae</taxon>
        <taxon>Gomontiellales</taxon>
        <taxon>Gomontiellaceae</taxon>
        <taxon>Crinalium</taxon>
    </lineage>
</organism>
<evidence type="ECO:0000256" key="6">
    <source>
        <dbReference type="SAM" id="Phobius"/>
    </source>
</evidence>
<keyword evidence="5 6" id="KW-0472">Membrane</keyword>
<evidence type="ECO:0000313" key="8">
    <source>
        <dbReference type="Proteomes" id="UP000010472"/>
    </source>
</evidence>
<keyword evidence="8" id="KW-1185">Reference proteome</keyword>
<dbReference type="InterPro" id="IPR002416">
    <property type="entry name" value="T2SS_protein-GspH"/>
</dbReference>
<keyword evidence="3 6" id="KW-0812">Transmembrane</keyword>
<dbReference type="KEGG" id="cep:Cri9333_1701"/>
<reference evidence="7 8" key="1">
    <citation type="submission" date="2012-06" db="EMBL/GenBank/DDBJ databases">
        <title>Finished chromosome of genome of Crinalium epipsammum PCC 9333.</title>
        <authorList>
            <consortium name="US DOE Joint Genome Institute"/>
            <person name="Gugger M."/>
            <person name="Coursin T."/>
            <person name="Rippka R."/>
            <person name="Tandeau De Marsac N."/>
            <person name="Huntemann M."/>
            <person name="Wei C.-L."/>
            <person name="Han J."/>
            <person name="Detter J.C."/>
            <person name="Han C."/>
            <person name="Tapia R."/>
            <person name="Davenport K."/>
            <person name="Daligault H."/>
            <person name="Erkkila T."/>
            <person name="Gu W."/>
            <person name="Munk A.C.C."/>
            <person name="Teshima H."/>
            <person name="Xu Y."/>
            <person name="Chain P."/>
            <person name="Chen A."/>
            <person name="Krypides N."/>
            <person name="Mavromatis K."/>
            <person name="Markowitz V."/>
            <person name="Szeto E."/>
            <person name="Ivanova N."/>
            <person name="Mikhailova N."/>
            <person name="Ovchinnikova G."/>
            <person name="Pagani I."/>
            <person name="Pati A."/>
            <person name="Goodwin L."/>
            <person name="Peters L."/>
            <person name="Pitluck S."/>
            <person name="Woyke T."/>
            <person name="Kerfeld C."/>
        </authorList>
    </citation>
    <scope>NUCLEOTIDE SEQUENCE [LARGE SCALE GENOMIC DNA]</scope>
    <source>
        <strain evidence="7 8">PCC 9333</strain>
    </source>
</reference>
<name>K9VWW7_9CYAN</name>
<keyword evidence="2" id="KW-0488">Methylation</keyword>
<dbReference type="Gene3D" id="3.30.700.10">
    <property type="entry name" value="Glycoprotein, Type 4 Pilin"/>
    <property type="match status" value="1"/>
</dbReference>
<dbReference type="GO" id="GO:0015628">
    <property type="term" value="P:protein secretion by the type II secretion system"/>
    <property type="evidence" value="ECO:0007669"/>
    <property type="project" value="InterPro"/>
</dbReference>
<comment type="subcellular location">
    <subcellularLocation>
        <location evidence="1">Membrane</location>
        <topology evidence="1">Single-pass membrane protein</topology>
    </subcellularLocation>
</comment>
<accession>K9VWW7</accession>
<evidence type="ECO:0000256" key="5">
    <source>
        <dbReference type="ARBA" id="ARBA00023136"/>
    </source>
</evidence>
<feature type="transmembrane region" description="Helical" evidence="6">
    <location>
        <begin position="12"/>
        <end position="37"/>
    </location>
</feature>
<dbReference type="PRINTS" id="PR00885">
    <property type="entry name" value="BCTERIALGSPH"/>
</dbReference>
<dbReference type="GO" id="GO:0016020">
    <property type="term" value="C:membrane"/>
    <property type="evidence" value="ECO:0007669"/>
    <property type="project" value="UniProtKB-SubCell"/>
</dbReference>
<dbReference type="PROSITE" id="PS00409">
    <property type="entry name" value="PROKAR_NTER_METHYL"/>
    <property type="match status" value="1"/>
</dbReference>
<dbReference type="EMBL" id="CP003620">
    <property type="protein sequence ID" value="AFZ12588.1"/>
    <property type="molecule type" value="Genomic_DNA"/>
</dbReference>
<dbReference type="Pfam" id="PF07963">
    <property type="entry name" value="N_methyl"/>
    <property type="match status" value="1"/>
</dbReference>
<proteinExistence type="predicted"/>
<dbReference type="GO" id="GO:0015627">
    <property type="term" value="C:type II protein secretion system complex"/>
    <property type="evidence" value="ECO:0007669"/>
    <property type="project" value="InterPro"/>
</dbReference>
<evidence type="ECO:0000256" key="3">
    <source>
        <dbReference type="ARBA" id="ARBA00022692"/>
    </source>
</evidence>
<dbReference type="OrthoDB" id="468456at2"/>
<sequence length="195" mass="20871">MSVFIARNNSKGFTLLEMMIVLMLVGIMAAIATPSFLAMNNNSKVNDAVTKVSGALQEAQKEAMRKSQTCGVQVSLVTINNKATPVLTGVFEKKDANGNLIKDANGNSIPVQADSCLTTGQRVLTDISITNSPTLPWNIYFDYKGRINNASSAGTIYFSILNTPTPEKCITISQGIGLFRPGKKSGNSCTTTQLN</sequence>
<dbReference type="HOGENOM" id="CLU_102971_0_0_3"/>
<dbReference type="STRING" id="1173022.Cri9333_1701"/>
<evidence type="ECO:0000313" key="7">
    <source>
        <dbReference type="EMBL" id="AFZ12588.1"/>
    </source>
</evidence>
<dbReference type="Proteomes" id="UP000010472">
    <property type="component" value="Chromosome"/>
</dbReference>
<evidence type="ECO:0000256" key="1">
    <source>
        <dbReference type="ARBA" id="ARBA00004167"/>
    </source>
</evidence>
<dbReference type="NCBIfam" id="TIGR02532">
    <property type="entry name" value="IV_pilin_GFxxxE"/>
    <property type="match status" value="1"/>
</dbReference>
<dbReference type="SUPFAM" id="SSF54523">
    <property type="entry name" value="Pili subunits"/>
    <property type="match status" value="1"/>
</dbReference>
<dbReference type="eggNOG" id="COG2165">
    <property type="taxonomic scope" value="Bacteria"/>
</dbReference>
<dbReference type="RefSeq" id="WP_015202708.1">
    <property type="nucleotide sequence ID" value="NC_019753.1"/>
</dbReference>
<dbReference type="InterPro" id="IPR045584">
    <property type="entry name" value="Pilin-like"/>
</dbReference>
<evidence type="ECO:0000256" key="4">
    <source>
        <dbReference type="ARBA" id="ARBA00022989"/>
    </source>
</evidence>
<keyword evidence="4 6" id="KW-1133">Transmembrane helix</keyword>
<gene>
    <name evidence="7" type="ORF">Cri9333_1701</name>
</gene>